<comment type="pathway">
    <text evidence="2 9">Pyrimidine metabolism; UMP biosynthesis via de novo pathway.</text>
</comment>
<proteinExistence type="inferred from homology"/>
<keyword evidence="7 9" id="KW-0665">Pyrimidine biosynthesis</keyword>
<dbReference type="UniPathway" id="UPA00070"/>
<feature type="binding site" evidence="9">
    <location>
        <begin position="244"/>
        <end position="245"/>
    </location>
    <ligand>
        <name>FMN</name>
        <dbReference type="ChEBI" id="CHEBI:58210"/>
    </ligand>
</feature>
<feature type="binding site" evidence="9">
    <location>
        <position position="46"/>
    </location>
    <ligand>
        <name>substrate</name>
    </ligand>
</feature>
<comment type="function">
    <text evidence="9">Catalyzes the conversion of dihydroorotate to orotate.</text>
</comment>
<name>A0A2M7T5E3_9ACTN</name>
<evidence type="ECO:0000313" key="11">
    <source>
        <dbReference type="EMBL" id="PIZ35264.1"/>
    </source>
</evidence>
<feature type="binding site" evidence="9">
    <location>
        <begin position="70"/>
        <end position="74"/>
    </location>
    <ligand>
        <name>substrate</name>
    </ligand>
</feature>
<feature type="domain" description="Dihydroorotate dehydrogenase catalytic" evidence="10">
    <location>
        <begin position="5"/>
        <end position="287"/>
    </location>
</feature>
<comment type="catalytic activity">
    <reaction evidence="9">
        <text>(S)-dihydroorotate + A = orotate + AH2</text>
        <dbReference type="Rhea" id="RHEA:18073"/>
        <dbReference type="ChEBI" id="CHEBI:13193"/>
        <dbReference type="ChEBI" id="CHEBI:17499"/>
        <dbReference type="ChEBI" id="CHEBI:30839"/>
        <dbReference type="ChEBI" id="CHEBI:30864"/>
    </reaction>
</comment>
<feature type="binding site" evidence="9">
    <location>
        <position position="166"/>
    </location>
    <ligand>
        <name>FMN</name>
        <dbReference type="ChEBI" id="CHEBI:58210"/>
    </ligand>
</feature>
<evidence type="ECO:0000313" key="12">
    <source>
        <dbReference type="Proteomes" id="UP000230956"/>
    </source>
</evidence>
<evidence type="ECO:0000256" key="3">
    <source>
        <dbReference type="ARBA" id="ARBA00008008"/>
    </source>
</evidence>
<evidence type="ECO:0000256" key="5">
    <source>
        <dbReference type="ARBA" id="ARBA00022630"/>
    </source>
</evidence>
<sequence>MSVNLSVNLAGIKMKNPVMPASGTFGTGREFSEFMDIKSLGALVAKTVTLRPVVGNKPPRICETNSGMLNSIGLQNEGIDHFLKHDLPYMRKFKVPIIVNIAGNTLEEYAQMCRDLHGVEGVSGIELNISCPNIKAGGIAFGASARLAEQVTAAARYNTDLPLIVKLTPNVYNISKIARAVVSAGADAVSLINTVVGMSINIKTFEPCLANITGGLSGPAIKPIAVRMVWEVAQTVNVPIIGIGGITTAEDAIEFLLAGATAVAVGTANFINPRATIEIIHGIEAFLKERELTDIKQIIGKVKT</sequence>
<comment type="subcellular location">
    <subcellularLocation>
        <location evidence="1 9">Cytoplasm</location>
    </subcellularLocation>
</comment>
<dbReference type="InterPro" id="IPR005720">
    <property type="entry name" value="Dihydroorotate_DH_cat"/>
</dbReference>
<feature type="binding site" evidence="9">
    <location>
        <position position="22"/>
    </location>
    <ligand>
        <name>FMN</name>
        <dbReference type="ChEBI" id="CHEBI:58210"/>
    </ligand>
</feature>
<keyword evidence="5 9" id="KW-0285">Flavoprotein</keyword>
<dbReference type="InterPro" id="IPR012135">
    <property type="entry name" value="Dihydroorotate_DH_1_2"/>
</dbReference>
<feature type="binding site" evidence="9">
    <location>
        <position position="128"/>
    </location>
    <ligand>
        <name>substrate</name>
    </ligand>
</feature>
<dbReference type="FunFam" id="3.20.20.70:FF:000027">
    <property type="entry name" value="Dihydropyrimidine dehydrogenase [NADP(+)]"/>
    <property type="match status" value="1"/>
</dbReference>
<organism evidence="11 12">
    <name type="scientific">Candidatus Aquicultor secundus</name>
    <dbReference type="NCBI Taxonomy" id="1973895"/>
    <lineage>
        <taxon>Bacteria</taxon>
        <taxon>Bacillati</taxon>
        <taxon>Actinomycetota</taxon>
        <taxon>Candidatus Aquicultoria</taxon>
        <taxon>Candidatus Aquicultorales</taxon>
        <taxon>Candidatus Aquicultoraceae</taxon>
        <taxon>Candidatus Aquicultor</taxon>
    </lineage>
</organism>
<dbReference type="NCBIfam" id="TIGR01037">
    <property type="entry name" value="pyrD_sub1_fam"/>
    <property type="match status" value="1"/>
</dbReference>
<evidence type="ECO:0000256" key="1">
    <source>
        <dbReference type="ARBA" id="ARBA00004496"/>
    </source>
</evidence>
<feature type="active site" description="Nucleophile" evidence="9">
    <location>
        <position position="131"/>
    </location>
</feature>
<dbReference type="PIRSF" id="PIRSF000164">
    <property type="entry name" value="DHO_oxidase"/>
    <property type="match status" value="1"/>
</dbReference>
<feature type="binding site" evidence="9">
    <location>
        <begin position="46"/>
        <end position="47"/>
    </location>
    <ligand>
        <name>FMN</name>
        <dbReference type="ChEBI" id="CHEBI:58210"/>
    </ligand>
</feature>
<comment type="caution">
    <text evidence="11">The sequence shown here is derived from an EMBL/GenBank/DDBJ whole genome shotgun (WGS) entry which is preliminary data.</text>
</comment>
<dbReference type="InterPro" id="IPR013785">
    <property type="entry name" value="Aldolase_TIM"/>
</dbReference>
<accession>A0A2M7T5E3</accession>
<dbReference type="GO" id="GO:0006207">
    <property type="term" value="P:'de novo' pyrimidine nucleobase biosynthetic process"/>
    <property type="evidence" value="ECO:0007669"/>
    <property type="project" value="InterPro"/>
</dbReference>
<dbReference type="InterPro" id="IPR024920">
    <property type="entry name" value="Dihydroorotate_DH_1"/>
</dbReference>
<evidence type="ECO:0000256" key="9">
    <source>
        <dbReference type="HAMAP-Rule" id="MF_00224"/>
    </source>
</evidence>
<dbReference type="GO" id="GO:0044205">
    <property type="term" value="P:'de novo' UMP biosynthetic process"/>
    <property type="evidence" value="ECO:0007669"/>
    <property type="project" value="UniProtKB-UniRule"/>
</dbReference>
<evidence type="ECO:0000256" key="7">
    <source>
        <dbReference type="ARBA" id="ARBA00022975"/>
    </source>
</evidence>
<keyword evidence="4 9" id="KW-0963">Cytoplasm</keyword>
<dbReference type="AlphaFoldDB" id="A0A2M7T5E3"/>
<feature type="binding site" evidence="9">
    <location>
        <position position="218"/>
    </location>
    <ligand>
        <name>FMN</name>
        <dbReference type="ChEBI" id="CHEBI:58210"/>
    </ligand>
</feature>
<feature type="binding site" evidence="9">
    <location>
        <begin position="266"/>
        <end position="267"/>
    </location>
    <ligand>
        <name>FMN</name>
        <dbReference type="ChEBI" id="CHEBI:58210"/>
    </ligand>
</feature>
<evidence type="ECO:0000256" key="8">
    <source>
        <dbReference type="ARBA" id="ARBA00023002"/>
    </source>
</evidence>
<dbReference type="Gene3D" id="3.20.20.70">
    <property type="entry name" value="Aldolase class I"/>
    <property type="match status" value="1"/>
</dbReference>
<dbReference type="GO" id="GO:0005737">
    <property type="term" value="C:cytoplasm"/>
    <property type="evidence" value="ECO:0007669"/>
    <property type="project" value="UniProtKB-SubCell"/>
</dbReference>
<evidence type="ECO:0000256" key="4">
    <source>
        <dbReference type="ARBA" id="ARBA00022490"/>
    </source>
</evidence>
<comment type="similarity">
    <text evidence="3 9">Belongs to the dihydroorotate dehydrogenase family. Type 1 subfamily.</text>
</comment>
<dbReference type="PROSITE" id="PS00912">
    <property type="entry name" value="DHODEHASE_2"/>
    <property type="match status" value="1"/>
</dbReference>
<dbReference type="PANTHER" id="PTHR48109:SF1">
    <property type="entry name" value="DIHYDROOROTATE DEHYDROGENASE (FUMARATE)"/>
    <property type="match status" value="1"/>
</dbReference>
<dbReference type="InterPro" id="IPR001295">
    <property type="entry name" value="Dihydroorotate_DH_CS"/>
</dbReference>
<dbReference type="SUPFAM" id="SSF51395">
    <property type="entry name" value="FMN-linked oxidoreductases"/>
    <property type="match status" value="1"/>
</dbReference>
<dbReference type="InterPro" id="IPR033888">
    <property type="entry name" value="DHOD_1B"/>
</dbReference>
<dbReference type="NCBIfam" id="NF005574">
    <property type="entry name" value="PRK07259.1"/>
    <property type="match status" value="1"/>
</dbReference>
<dbReference type="HAMAP" id="MF_00224">
    <property type="entry name" value="DHO_dh_type1"/>
    <property type="match status" value="1"/>
</dbReference>
<dbReference type="CDD" id="cd04740">
    <property type="entry name" value="DHOD_1B_like"/>
    <property type="match status" value="1"/>
</dbReference>
<dbReference type="GO" id="GO:0004152">
    <property type="term" value="F:dihydroorotate dehydrogenase activity"/>
    <property type="evidence" value="ECO:0007669"/>
    <property type="project" value="UniProtKB-UniRule"/>
</dbReference>
<dbReference type="EC" id="1.3.-.-" evidence="9"/>
<reference evidence="12" key="1">
    <citation type="submission" date="2017-09" db="EMBL/GenBank/DDBJ databases">
        <title>Depth-based differentiation of microbial function through sediment-hosted aquifers and enrichment of novel symbionts in the deep terrestrial subsurface.</title>
        <authorList>
            <person name="Probst A.J."/>
            <person name="Ladd B."/>
            <person name="Jarett J.K."/>
            <person name="Geller-Mcgrath D.E."/>
            <person name="Sieber C.M.K."/>
            <person name="Emerson J.B."/>
            <person name="Anantharaman K."/>
            <person name="Thomas B.C."/>
            <person name="Malmstrom R."/>
            <person name="Stieglmeier M."/>
            <person name="Klingl A."/>
            <person name="Woyke T."/>
            <person name="Ryan C.M."/>
            <person name="Banfield J.F."/>
        </authorList>
    </citation>
    <scope>NUCLEOTIDE SEQUENCE [LARGE SCALE GENOMIC DNA]</scope>
</reference>
<dbReference type="EMBL" id="PFNG01000249">
    <property type="protein sequence ID" value="PIZ35264.1"/>
    <property type="molecule type" value="Genomic_DNA"/>
</dbReference>
<dbReference type="RefSeq" id="WP_286977543.1">
    <property type="nucleotide sequence ID" value="NZ_PFKS01000057.1"/>
</dbReference>
<dbReference type="InterPro" id="IPR049622">
    <property type="entry name" value="Dihydroorotate_DH_I"/>
</dbReference>
<evidence type="ECO:0000256" key="6">
    <source>
        <dbReference type="ARBA" id="ARBA00022643"/>
    </source>
</evidence>
<dbReference type="Proteomes" id="UP000230956">
    <property type="component" value="Unassembled WGS sequence"/>
</dbReference>
<dbReference type="InterPro" id="IPR050074">
    <property type="entry name" value="DHO_dehydrogenase"/>
</dbReference>
<keyword evidence="6 9" id="KW-0288">FMN</keyword>
<comment type="cofactor">
    <cofactor evidence="9">
        <name>FMN</name>
        <dbReference type="ChEBI" id="CHEBI:58210"/>
    </cofactor>
    <text evidence="9">Binds 1 FMN per subunit.</text>
</comment>
<dbReference type="Pfam" id="PF01180">
    <property type="entry name" value="DHO_dh"/>
    <property type="match status" value="1"/>
</dbReference>
<gene>
    <name evidence="9" type="primary">pyrD</name>
    <name evidence="11" type="ORF">COY37_10790</name>
</gene>
<dbReference type="PANTHER" id="PTHR48109">
    <property type="entry name" value="DIHYDROOROTATE DEHYDROGENASE (QUINONE), MITOCHONDRIAL-RELATED"/>
    <property type="match status" value="1"/>
</dbReference>
<keyword evidence="8 9" id="KW-0560">Oxidoreductase</keyword>
<evidence type="ECO:0000256" key="2">
    <source>
        <dbReference type="ARBA" id="ARBA00004725"/>
    </source>
</evidence>
<feature type="binding site" evidence="9">
    <location>
        <begin position="193"/>
        <end position="194"/>
    </location>
    <ligand>
        <name>substrate</name>
    </ligand>
</feature>
<feature type="binding site" evidence="9">
    <location>
        <position position="100"/>
    </location>
    <ligand>
        <name>FMN</name>
        <dbReference type="ChEBI" id="CHEBI:58210"/>
    </ligand>
</feature>
<feature type="binding site" evidence="9">
    <location>
        <position position="192"/>
    </location>
    <ligand>
        <name>FMN</name>
        <dbReference type="ChEBI" id="CHEBI:58210"/>
    </ligand>
</feature>
<feature type="binding site" evidence="9">
    <location>
        <position position="128"/>
    </location>
    <ligand>
        <name>FMN</name>
        <dbReference type="ChEBI" id="CHEBI:58210"/>
    </ligand>
</feature>
<evidence type="ECO:0000259" key="10">
    <source>
        <dbReference type="Pfam" id="PF01180"/>
    </source>
</evidence>
<protein>
    <recommendedName>
        <fullName evidence="9">Dihydroorotate dehydrogenase</fullName>
        <shortName evidence="9">DHOD</shortName>
        <shortName evidence="9">DHODase</shortName>
        <shortName evidence="9">DHOdehase</shortName>
        <ecNumber evidence="9">1.3.-.-</ecNumber>
    </recommendedName>
</protein>